<keyword evidence="1" id="KW-0547">Nucleotide-binding</keyword>
<dbReference type="EMBL" id="DNZF01000137">
    <property type="protein sequence ID" value="HBK53497.1"/>
    <property type="molecule type" value="Genomic_DNA"/>
</dbReference>
<sequence>RVELESLKKEDLKRILTEPNNSLIKQYIALLSTEKLTMDFTPEAIDYIAERAYEVNSRTEDIGARRLHTVMEKLLEDLLFNSPDMAGEKLLINIDYVAQRLDRIVEDEDLSRYIL</sequence>
<dbReference type="Proteomes" id="UP000263273">
    <property type="component" value="Unassembled WGS sequence"/>
</dbReference>
<keyword evidence="2" id="KW-0067">ATP-binding</keyword>
<feature type="domain" description="Clp ATPase C-terminal" evidence="3">
    <location>
        <begin position="7"/>
        <end position="101"/>
    </location>
</feature>
<feature type="non-terminal residue" evidence="4">
    <location>
        <position position="1"/>
    </location>
</feature>
<protein>
    <submittedName>
        <fullName evidence="4">HslU--HslV peptidase ATPase subunit</fullName>
    </submittedName>
</protein>
<dbReference type="InterPro" id="IPR050052">
    <property type="entry name" value="ATP-dep_Clp_protease_ClpX"/>
</dbReference>
<dbReference type="InterPro" id="IPR019489">
    <property type="entry name" value="Clp_ATPase_C"/>
</dbReference>
<gene>
    <name evidence="4" type="ORF">DDZ44_06150</name>
</gene>
<evidence type="ECO:0000259" key="3">
    <source>
        <dbReference type="SMART" id="SM01086"/>
    </source>
</evidence>
<evidence type="ECO:0000313" key="4">
    <source>
        <dbReference type="EMBL" id="HBK53497.1"/>
    </source>
</evidence>
<dbReference type="GO" id="GO:0005524">
    <property type="term" value="F:ATP binding"/>
    <property type="evidence" value="ECO:0007669"/>
    <property type="project" value="UniProtKB-KW"/>
</dbReference>
<dbReference type="GO" id="GO:0009376">
    <property type="term" value="C:HslUV protease complex"/>
    <property type="evidence" value="ECO:0007669"/>
    <property type="project" value="TreeGrafter"/>
</dbReference>
<name>A0A354YZ36_9FIRM</name>
<dbReference type="Gene3D" id="1.10.8.60">
    <property type="match status" value="1"/>
</dbReference>
<reference evidence="4 5" key="1">
    <citation type="journal article" date="2018" name="Nat. Biotechnol.">
        <title>A standardized bacterial taxonomy based on genome phylogeny substantially revises the tree of life.</title>
        <authorList>
            <person name="Parks D.H."/>
            <person name="Chuvochina M."/>
            <person name="Waite D.W."/>
            <person name="Rinke C."/>
            <person name="Skarshewski A."/>
            <person name="Chaumeil P.A."/>
            <person name="Hugenholtz P."/>
        </authorList>
    </citation>
    <scope>NUCLEOTIDE SEQUENCE [LARGE SCALE GENOMIC DNA]</scope>
    <source>
        <strain evidence="4">UBA10948</strain>
    </source>
</reference>
<evidence type="ECO:0000256" key="1">
    <source>
        <dbReference type="ARBA" id="ARBA00022741"/>
    </source>
</evidence>
<dbReference type="GO" id="GO:0016887">
    <property type="term" value="F:ATP hydrolysis activity"/>
    <property type="evidence" value="ECO:0007669"/>
    <property type="project" value="TreeGrafter"/>
</dbReference>
<dbReference type="Pfam" id="PF10431">
    <property type="entry name" value="ClpB_D2-small"/>
    <property type="match status" value="1"/>
</dbReference>
<comment type="caution">
    <text evidence="4">The sequence shown here is derived from an EMBL/GenBank/DDBJ whole genome shotgun (WGS) entry which is preliminary data.</text>
</comment>
<proteinExistence type="predicted"/>
<dbReference type="GO" id="GO:0051603">
    <property type="term" value="P:proteolysis involved in protein catabolic process"/>
    <property type="evidence" value="ECO:0007669"/>
    <property type="project" value="TreeGrafter"/>
</dbReference>
<evidence type="ECO:0000313" key="5">
    <source>
        <dbReference type="Proteomes" id="UP000263273"/>
    </source>
</evidence>
<dbReference type="SMART" id="SM01086">
    <property type="entry name" value="ClpB_D2-small"/>
    <property type="match status" value="1"/>
</dbReference>
<dbReference type="PANTHER" id="PTHR48102">
    <property type="entry name" value="ATP-DEPENDENT CLP PROTEASE ATP-BINDING SUBUNIT CLPX-LIKE, MITOCHONDRIAL-RELATED"/>
    <property type="match status" value="1"/>
</dbReference>
<dbReference type="PANTHER" id="PTHR48102:SF3">
    <property type="entry name" value="ATP-DEPENDENT PROTEASE ATPASE SUBUNIT HSLU"/>
    <property type="match status" value="1"/>
</dbReference>
<accession>A0A354YZ36</accession>
<dbReference type="AlphaFoldDB" id="A0A354YZ36"/>
<evidence type="ECO:0000256" key="2">
    <source>
        <dbReference type="ARBA" id="ARBA00022840"/>
    </source>
</evidence>
<organism evidence="4 5">
    <name type="scientific">Syntrophomonas wolfei</name>
    <dbReference type="NCBI Taxonomy" id="863"/>
    <lineage>
        <taxon>Bacteria</taxon>
        <taxon>Bacillati</taxon>
        <taxon>Bacillota</taxon>
        <taxon>Clostridia</taxon>
        <taxon>Eubacteriales</taxon>
        <taxon>Syntrophomonadaceae</taxon>
        <taxon>Syntrophomonas</taxon>
    </lineage>
</organism>
<dbReference type="InterPro" id="IPR027417">
    <property type="entry name" value="P-loop_NTPase"/>
</dbReference>
<dbReference type="SUPFAM" id="SSF52540">
    <property type="entry name" value="P-loop containing nucleoside triphosphate hydrolases"/>
    <property type="match status" value="1"/>
</dbReference>